<name>A0ABD3VZ73_SINWO</name>
<evidence type="ECO:0000256" key="1">
    <source>
        <dbReference type="ARBA" id="ARBA00004173"/>
    </source>
</evidence>
<keyword evidence="5" id="KW-0342">GTP-binding</keyword>
<dbReference type="PRINTS" id="PR00326">
    <property type="entry name" value="GTP1OBG"/>
</dbReference>
<dbReference type="GO" id="GO:0008033">
    <property type="term" value="P:tRNA processing"/>
    <property type="evidence" value="ECO:0007669"/>
    <property type="project" value="UniProtKB-KW"/>
</dbReference>
<evidence type="ECO:0000256" key="3">
    <source>
        <dbReference type="ARBA" id="ARBA00022694"/>
    </source>
</evidence>
<organism evidence="10 11">
    <name type="scientific">Sinanodonta woodiana</name>
    <name type="common">Chinese pond mussel</name>
    <name type="synonym">Anodonta woodiana</name>
    <dbReference type="NCBI Taxonomy" id="1069815"/>
    <lineage>
        <taxon>Eukaryota</taxon>
        <taxon>Metazoa</taxon>
        <taxon>Spiralia</taxon>
        <taxon>Lophotrochozoa</taxon>
        <taxon>Mollusca</taxon>
        <taxon>Bivalvia</taxon>
        <taxon>Autobranchia</taxon>
        <taxon>Heteroconchia</taxon>
        <taxon>Palaeoheterodonta</taxon>
        <taxon>Unionida</taxon>
        <taxon>Unionoidea</taxon>
        <taxon>Unionidae</taxon>
        <taxon>Unioninae</taxon>
        <taxon>Sinanodonta</taxon>
    </lineage>
</organism>
<dbReference type="Pfam" id="PF01926">
    <property type="entry name" value="MMR_HSR1"/>
    <property type="match status" value="1"/>
</dbReference>
<evidence type="ECO:0000313" key="11">
    <source>
        <dbReference type="Proteomes" id="UP001634394"/>
    </source>
</evidence>
<dbReference type="PANTHER" id="PTHR42714:SF2">
    <property type="entry name" value="TRNA MODIFICATION GTPASE GTPBP3, MITOCHONDRIAL"/>
    <property type="match status" value="1"/>
</dbReference>
<keyword evidence="11" id="KW-1185">Reference proteome</keyword>
<dbReference type="EMBL" id="JBJQND010000009">
    <property type="protein sequence ID" value="KAL3866912.1"/>
    <property type="molecule type" value="Genomic_DNA"/>
</dbReference>
<keyword evidence="4" id="KW-0547">Nucleotide-binding</keyword>
<evidence type="ECO:0000256" key="6">
    <source>
        <dbReference type="SAM" id="MobiDB-lite"/>
    </source>
</evidence>
<dbReference type="GO" id="GO:0005739">
    <property type="term" value="C:mitochondrion"/>
    <property type="evidence" value="ECO:0007669"/>
    <property type="project" value="UniProtKB-SubCell"/>
</dbReference>
<dbReference type="InterPro" id="IPR027417">
    <property type="entry name" value="P-loop_NTPase"/>
</dbReference>
<dbReference type="GO" id="GO:0005525">
    <property type="term" value="F:GTP binding"/>
    <property type="evidence" value="ECO:0007669"/>
    <property type="project" value="UniProtKB-KW"/>
</dbReference>
<sequence length="663" mass="74825">MLILIAKCYKQQCFLSTSRMCNLTWQLNYYYCRHWLRMLRQELLNMVAPVYGCKKPMLKCRWQFEHFGSFRQRSTYPTIFHLAKSLAASGIVHLHVSMSLTRITFRNMSSTTLSQQGTTIFALSSGHGKCGVAVIRITGPHTQVVVQKIGRFLKLPPARNAVLRLLTDPETGGPIDRGLILWFPGPQSFTGEDCAEFHVHGGPAVVGALLQTLARFPGCHAAEPGEFTKRAFINGKLDLTEVEGLGDLIHAETEAQRRQALRQMEGDLSKLYTDWRERLIKCVAKIEAFIDFSEDQNIEDDVIETVNTEVNVLARELQNHLNDNRRGERLRGGVHVTILGEPNVGKSSLLNAICQRPAAIVTPIAGTTRDIIETAVNLGGYPVLLSDTAGLRETEDLVEKEGVERALKRAKQTDIIVLVLEAKHILQQLSSGKGSFCLSEFVDKHLRDLGLNIGTNSKVVTSDDKHDRDHHGDQNSSFDSRHKELTGRAAFNRADYEYNHSDSYRTVQQHQQEPESFLLKCYPTQQNKSEFIPDLIMILNKSDILSERDKEELRLMSENSVCILSCQNGEGFQHFLQVLKDRVESLCTNPLAAVPSLTQVRHRSHLENCVRHLILYQDKLQEEDYVLAAQALRRALREIGKLTGKITSEDILDVIFRDFCIGK</sequence>
<feature type="domain" description="GTP-binding protein TrmE N-terminal" evidence="8">
    <location>
        <begin position="119"/>
        <end position="236"/>
    </location>
</feature>
<feature type="region of interest" description="Disordered" evidence="6">
    <location>
        <begin position="458"/>
        <end position="484"/>
    </location>
</feature>
<dbReference type="SUPFAM" id="SSF116878">
    <property type="entry name" value="TrmE connector domain"/>
    <property type="match status" value="1"/>
</dbReference>
<dbReference type="InterPro" id="IPR025867">
    <property type="entry name" value="MnmE_helical"/>
</dbReference>
<evidence type="ECO:0000259" key="9">
    <source>
        <dbReference type="Pfam" id="PF12631"/>
    </source>
</evidence>
<dbReference type="PANTHER" id="PTHR42714">
    <property type="entry name" value="TRNA MODIFICATION GTPASE GTPBP3"/>
    <property type="match status" value="1"/>
</dbReference>
<dbReference type="Pfam" id="PF10396">
    <property type="entry name" value="TrmE_N"/>
    <property type="match status" value="1"/>
</dbReference>
<evidence type="ECO:0000256" key="2">
    <source>
        <dbReference type="ARBA" id="ARBA00011043"/>
    </source>
</evidence>
<evidence type="ECO:0000259" key="8">
    <source>
        <dbReference type="Pfam" id="PF10396"/>
    </source>
</evidence>
<dbReference type="HAMAP" id="MF_00379">
    <property type="entry name" value="GTPase_MnmE"/>
    <property type="match status" value="1"/>
</dbReference>
<dbReference type="FunFam" id="3.30.1360.120:FF:000007">
    <property type="entry name" value="tRNA modification GTPase GTPBP3, mitochondrial"/>
    <property type="match status" value="1"/>
</dbReference>
<evidence type="ECO:0000256" key="4">
    <source>
        <dbReference type="ARBA" id="ARBA00022741"/>
    </source>
</evidence>
<dbReference type="Gene3D" id="1.20.120.430">
    <property type="entry name" value="tRNA modification GTPase MnmE domain 2"/>
    <property type="match status" value="2"/>
</dbReference>
<reference evidence="10 11" key="1">
    <citation type="submission" date="2024-11" db="EMBL/GenBank/DDBJ databases">
        <title>Chromosome-level genome assembly of the freshwater bivalve Anodonta woodiana.</title>
        <authorList>
            <person name="Chen X."/>
        </authorList>
    </citation>
    <scope>NUCLEOTIDE SEQUENCE [LARGE SCALE GENOMIC DNA]</scope>
    <source>
        <strain evidence="10">MN2024</strain>
        <tissue evidence="10">Gills</tissue>
    </source>
</reference>
<dbReference type="Proteomes" id="UP001634394">
    <property type="component" value="Unassembled WGS sequence"/>
</dbReference>
<dbReference type="Gene3D" id="3.30.1360.120">
    <property type="entry name" value="Probable tRNA modification gtpase trme, domain 1"/>
    <property type="match status" value="1"/>
</dbReference>
<evidence type="ECO:0000259" key="7">
    <source>
        <dbReference type="Pfam" id="PF01926"/>
    </source>
</evidence>
<comment type="subcellular location">
    <subcellularLocation>
        <location evidence="1">Mitochondrion</location>
    </subcellularLocation>
</comment>
<dbReference type="CDD" id="cd14858">
    <property type="entry name" value="TrmE_N"/>
    <property type="match status" value="1"/>
</dbReference>
<dbReference type="AlphaFoldDB" id="A0ABD3VZ73"/>
<gene>
    <name evidence="10" type="ORF">ACJMK2_044161</name>
</gene>
<protein>
    <recommendedName>
        <fullName evidence="12">tRNA modification GTPase GTPBP3, mitochondrial</fullName>
    </recommendedName>
</protein>
<proteinExistence type="inferred from homology"/>
<dbReference type="NCBIfam" id="TIGR00231">
    <property type="entry name" value="small_GTP"/>
    <property type="match status" value="1"/>
</dbReference>
<evidence type="ECO:0008006" key="12">
    <source>
        <dbReference type="Google" id="ProtNLM"/>
    </source>
</evidence>
<dbReference type="InterPro" id="IPR031168">
    <property type="entry name" value="G_TrmE"/>
</dbReference>
<comment type="caution">
    <text evidence="10">The sequence shown here is derived from an EMBL/GenBank/DDBJ whole genome shotgun (WGS) entry which is preliminary data.</text>
</comment>
<evidence type="ECO:0000313" key="10">
    <source>
        <dbReference type="EMBL" id="KAL3866912.1"/>
    </source>
</evidence>
<dbReference type="InterPro" id="IPR006073">
    <property type="entry name" value="GTP-bd"/>
</dbReference>
<dbReference type="NCBIfam" id="NF003661">
    <property type="entry name" value="PRK05291.1-3"/>
    <property type="match status" value="1"/>
</dbReference>
<feature type="compositionally biased region" description="Basic and acidic residues" evidence="6">
    <location>
        <begin position="461"/>
        <end position="484"/>
    </location>
</feature>
<keyword evidence="3" id="KW-0819">tRNA processing</keyword>
<dbReference type="InterPro" id="IPR018948">
    <property type="entry name" value="GTP-bd_TrmE_N"/>
</dbReference>
<feature type="domain" description="MnmE helical" evidence="9">
    <location>
        <begin position="239"/>
        <end position="660"/>
    </location>
</feature>
<accession>A0ABD3VZ73</accession>
<evidence type="ECO:0000256" key="5">
    <source>
        <dbReference type="ARBA" id="ARBA00023134"/>
    </source>
</evidence>
<dbReference type="InterPro" id="IPR005225">
    <property type="entry name" value="Small_GTP-bd"/>
</dbReference>
<dbReference type="CDD" id="cd04164">
    <property type="entry name" value="trmE"/>
    <property type="match status" value="1"/>
</dbReference>
<dbReference type="InterPro" id="IPR004520">
    <property type="entry name" value="GTPase_MnmE"/>
</dbReference>
<dbReference type="InterPro" id="IPR027368">
    <property type="entry name" value="MnmE_dom2"/>
</dbReference>
<dbReference type="InterPro" id="IPR027266">
    <property type="entry name" value="TrmE/GcvT-like"/>
</dbReference>
<dbReference type="SUPFAM" id="SSF52540">
    <property type="entry name" value="P-loop containing nucleoside triphosphate hydrolases"/>
    <property type="match status" value="1"/>
</dbReference>
<comment type="similarity">
    <text evidence="2">Belongs to the TRAFAC class TrmE-Era-EngA-EngB-Septin-like GTPase superfamily. TrmE GTPase family.</text>
</comment>
<feature type="domain" description="G" evidence="7">
    <location>
        <begin position="336"/>
        <end position="426"/>
    </location>
</feature>
<dbReference type="Pfam" id="PF12631">
    <property type="entry name" value="MnmE_helical"/>
    <property type="match status" value="1"/>
</dbReference>